<accession>A0A2Z6P6F2</accession>
<evidence type="ECO:0000313" key="1">
    <source>
        <dbReference type="EMBL" id="GAU51938.1"/>
    </source>
</evidence>
<name>A0A2Z6P6F2_TRISU</name>
<keyword evidence="2" id="KW-1185">Reference proteome</keyword>
<dbReference type="OrthoDB" id="1935503at2759"/>
<organism evidence="1 2">
    <name type="scientific">Trifolium subterraneum</name>
    <name type="common">Subterranean clover</name>
    <dbReference type="NCBI Taxonomy" id="3900"/>
    <lineage>
        <taxon>Eukaryota</taxon>
        <taxon>Viridiplantae</taxon>
        <taxon>Streptophyta</taxon>
        <taxon>Embryophyta</taxon>
        <taxon>Tracheophyta</taxon>
        <taxon>Spermatophyta</taxon>
        <taxon>Magnoliopsida</taxon>
        <taxon>eudicotyledons</taxon>
        <taxon>Gunneridae</taxon>
        <taxon>Pentapetalae</taxon>
        <taxon>rosids</taxon>
        <taxon>fabids</taxon>
        <taxon>Fabales</taxon>
        <taxon>Fabaceae</taxon>
        <taxon>Papilionoideae</taxon>
        <taxon>50 kb inversion clade</taxon>
        <taxon>NPAAA clade</taxon>
        <taxon>Hologalegina</taxon>
        <taxon>IRL clade</taxon>
        <taxon>Trifolieae</taxon>
        <taxon>Trifolium</taxon>
    </lineage>
</organism>
<dbReference type="PANTHER" id="PTHR33116">
    <property type="entry name" value="REVERSE TRANSCRIPTASE ZINC-BINDING DOMAIN-CONTAINING PROTEIN-RELATED-RELATED"/>
    <property type="match status" value="1"/>
</dbReference>
<proteinExistence type="predicted"/>
<gene>
    <name evidence="1" type="ORF">TSUD_417200</name>
</gene>
<sequence length="490" mass="55550">MGFIHDRNIKDCLCIASKAVNLLHNKSFGAEDVLSRSISKLVSDGKLDLIKGTRHMMVPSHTFYADDLMVFCKGKLSGLTDLKDLFNSYALQSGQVINTAKSTIYSGSITQGKPKSIWLQPLADKIHAKLSAWKASLLTMAGRVQLVRAVIQSMLTYSITLYSWPISLLKDLETNVRNFVWSGDVEKRKLVTVSWKKSAWAQLLRDKVFRGRKVIQHHIYSSLWSSIKEEVGTIFENSIWLLGNGENINFWTDNWCGTALCDLFNIPPSISRSLTSTVSDYIHNGQWNIPSQLAQQFNNINNFVHQVTIPREPSLDQLIWKHSDSGDLQLSDAYQFKLQPLQELPWAKVIWSIDIPPSKSLLVWRLMHNKNLVLVCKLLKLGTAIQFYGGYVEVMNQARFHDKPINLNSVITTIIANSSLSVPLFPREFTIITKITIRCSSTQALDFLAQVTQDLRLPTLSHTRQRDFLALITQDQRLPCSSTQAQDFLL</sequence>
<reference evidence="2" key="1">
    <citation type="journal article" date="2017" name="Front. Plant Sci.">
        <title>Climate Clever Clovers: New Paradigm to Reduce the Environmental Footprint of Ruminants by Breeding Low Methanogenic Forages Utilizing Haplotype Variation.</title>
        <authorList>
            <person name="Kaur P."/>
            <person name="Appels R."/>
            <person name="Bayer P.E."/>
            <person name="Keeble-Gagnere G."/>
            <person name="Wang J."/>
            <person name="Hirakawa H."/>
            <person name="Shirasawa K."/>
            <person name="Vercoe P."/>
            <person name="Stefanova K."/>
            <person name="Durmic Z."/>
            <person name="Nichols P."/>
            <person name="Revell C."/>
            <person name="Isobe S.N."/>
            <person name="Edwards D."/>
            <person name="Erskine W."/>
        </authorList>
    </citation>
    <scope>NUCLEOTIDE SEQUENCE [LARGE SCALE GENOMIC DNA]</scope>
    <source>
        <strain evidence="2">cv. Daliak</strain>
    </source>
</reference>
<dbReference type="AlphaFoldDB" id="A0A2Z6P6F2"/>
<dbReference type="EMBL" id="DF976246">
    <property type="protein sequence ID" value="GAU51938.1"/>
    <property type="molecule type" value="Genomic_DNA"/>
</dbReference>
<evidence type="ECO:0000313" key="2">
    <source>
        <dbReference type="Proteomes" id="UP000242715"/>
    </source>
</evidence>
<protein>
    <recommendedName>
        <fullName evidence="3">Reverse transcriptase zinc-binding domain-containing protein</fullName>
    </recommendedName>
</protein>
<dbReference type="PANTHER" id="PTHR33116:SF80">
    <property type="entry name" value="REVERSE TRANSCRIPTASE ZINC-BINDING DOMAIN-CONTAINING PROTEIN"/>
    <property type="match status" value="1"/>
</dbReference>
<dbReference type="Proteomes" id="UP000242715">
    <property type="component" value="Unassembled WGS sequence"/>
</dbReference>
<evidence type="ECO:0008006" key="3">
    <source>
        <dbReference type="Google" id="ProtNLM"/>
    </source>
</evidence>